<dbReference type="RefSeq" id="WP_052105134.1">
    <property type="nucleotide sequence ID" value="NZ_AXCZ01000042.1"/>
</dbReference>
<evidence type="ECO:0000256" key="1">
    <source>
        <dbReference type="SAM" id="MobiDB-lite"/>
    </source>
</evidence>
<comment type="caution">
    <text evidence="2">The sequence shown here is derived from an EMBL/GenBank/DDBJ whole genome shotgun (WGS) entry which is preliminary data.</text>
</comment>
<evidence type="ECO:0000313" key="2">
    <source>
        <dbReference type="EMBL" id="KGM13457.1"/>
    </source>
</evidence>
<reference evidence="2 3" key="1">
    <citation type="submission" date="2013-08" db="EMBL/GenBank/DDBJ databases">
        <title>Genome sequencing of Cellulomonas bogoriensis 69B4.</title>
        <authorList>
            <person name="Chen F."/>
            <person name="Li Y."/>
            <person name="Wang G."/>
        </authorList>
    </citation>
    <scope>NUCLEOTIDE SEQUENCE [LARGE SCALE GENOMIC DNA]</scope>
    <source>
        <strain evidence="2 3">69B4</strain>
    </source>
</reference>
<gene>
    <name evidence="2" type="ORF">N869_13825</name>
</gene>
<dbReference type="Proteomes" id="UP000054314">
    <property type="component" value="Unassembled WGS sequence"/>
</dbReference>
<name>A0A0A0C0H9_9CELL</name>
<accession>A0A0A0C0H9</accession>
<evidence type="ECO:0000313" key="3">
    <source>
        <dbReference type="Proteomes" id="UP000054314"/>
    </source>
</evidence>
<dbReference type="EMBL" id="AXCZ01000042">
    <property type="protein sequence ID" value="KGM13457.1"/>
    <property type="molecule type" value="Genomic_DNA"/>
</dbReference>
<protein>
    <submittedName>
        <fullName evidence="2">Amidase</fullName>
    </submittedName>
</protein>
<dbReference type="AlphaFoldDB" id="A0A0A0C0H9"/>
<sequence length="217" mass="21992">MDGIAAIQARVASIQGALTTLAPPPVHLTPRVATTPGGPGGGTTPAGQPSTADVFAAALAAEVTGTAPTAPVGPALPTVPGFTAEQIGNARAIVDTGKAMGLSLRDQALGVMTAMGESSLRVLDHGDKAGPDSRGLFQQRDNGAWGTLAERMDPEASSRSFFTALTKVGARDSMTPTAVAHAVQRNADPNHYARYWDDAVRVVTALTGASAAQVAGR</sequence>
<proteinExistence type="predicted"/>
<keyword evidence="3" id="KW-1185">Reference proteome</keyword>
<organism evidence="2 3">
    <name type="scientific">Cellulomonas bogoriensis 69B4 = DSM 16987</name>
    <dbReference type="NCBI Taxonomy" id="1386082"/>
    <lineage>
        <taxon>Bacteria</taxon>
        <taxon>Bacillati</taxon>
        <taxon>Actinomycetota</taxon>
        <taxon>Actinomycetes</taxon>
        <taxon>Micrococcales</taxon>
        <taxon>Cellulomonadaceae</taxon>
        <taxon>Cellulomonas</taxon>
    </lineage>
</organism>
<feature type="region of interest" description="Disordered" evidence="1">
    <location>
        <begin position="27"/>
        <end position="48"/>
    </location>
</feature>
<dbReference type="OrthoDB" id="5496837at2"/>